<comment type="cofactor">
    <cofactor evidence="1">
        <name>a divalent metal cation</name>
        <dbReference type="ChEBI" id="CHEBI:60240"/>
    </cofactor>
    <text evidence="1">Binds 1 divalent metal cation per subunit.</text>
</comment>
<gene>
    <name evidence="3" type="ORF">NLU13_2978</name>
</gene>
<organism evidence="3 4">
    <name type="scientific">Sarocladium strictum</name>
    <name type="common">Black bundle disease fungus</name>
    <name type="synonym">Acremonium strictum</name>
    <dbReference type="NCBI Taxonomy" id="5046"/>
    <lineage>
        <taxon>Eukaryota</taxon>
        <taxon>Fungi</taxon>
        <taxon>Dikarya</taxon>
        <taxon>Ascomycota</taxon>
        <taxon>Pezizomycotina</taxon>
        <taxon>Sordariomycetes</taxon>
        <taxon>Hypocreomycetidae</taxon>
        <taxon>Hypocreales</taxon>
        <taxon>Sarocladiaceae</taxon>
        <taxon>Sarocladium</taxon>
    </lineage>
</organism>
<evidence type="ECO:0000313" key="4">
    <source>
        <dbReference type="Proteomes" id="UP001175261"/>
    </source>
</evidence>
<evidence type="ECO:0000313" key="3">
    <source>
        <dbReference type="EMBL" id="KAK0389403.1"/>
    </source>
</evidence>
<dbReference type="InterPro" id="IPR043129">
    <property type="entry name" value="ATPase_NBD"/>
</dbReference>
<dbReference type="GO" id="GO:0061711">
    <property type="term" value="F:tRNA N(6)-L-threonylcarbamoyladenine synthase activity"/>
    <property type="evidence" value="ECO:0007669"/>
    <property type="project" value="UniProtKB-EC"/>
</dbReference>
<reference evidence="3" key="1">
    <citation type="submission" date="2022-10" db="EMBL/GenBank/DDBJ databases">
        <title>Determination and structural analysis of whole genome sequence of Sarocladium strictum F4-1.</title>
        <authorList>
            <person name="Hu L."/>
            <person name="Jiang Y."/>
        </authorList>
    </citation>
    <scope>NUCLEOTIDE SEQUENCE</scope>
    <source>
        <strain evidence="3">F4-1</strain>
    </source>
</reference>
<dbReference type="AlphaFoldDB" id="A0AA39L9V6"/>
<dbReference type="HAMAP" id="MF_01445">
    <property type="entry name" value="TsaD"/>
    <property type="match status" value="1"/>
</dbReference>
<dbReference type="GO" id="GO:0072670">
    <property type="term" value="P:mitochondrial tRNA threonylcarbamoyladenosine modification"/>
    <property type="evidence" value="ECO:0007669"/>
    <property type="project" value="TreeGrafter"/>
</dbReference>
<keyword evidence="1" id="KW-0479">Metal-binding</keyword>
<protein>
    <recommendedName>
        <fullName evidence="2">Gcp-like domain-containing protein</fullName>
    </recommendedName>
</protein>
<name>A0AA39L9V6_SARSR</name>
<evidence type="ECO:0000256" key="1">
    <source>
        <dbReference type="HAMAP-Rule" id="MF_03179"/>
    </source>
</evidence>
<dbReference type="Pfam" id="PF00814">
    <property type="entry name" value="TsaD"/>
    <property type="match status" value="1"/>
</dbReference>
<sequence length="481" mass="52236">MSSTPPARWSHIRLALKRAYGPSQRPRRRCLTTLAIESSCDDTAVAVLTRRPSCPSSRSHHGSSQLLHPSEDSTLASLLFNQRISSDNRAFKGVHPAVAVVGHATSLAKLVRRAINHLPKPASNQQLTRKLCYADDGSPRLVPDFVSVTRGPGMTTNLAIGMDTAKGLSVAWGVPFIGVHHMQAHALTPQLVSALNMPPFALPPRPHFPFLSLLVSGGHTQLVLSTNLTTHRILATTLDSAIGNVLDQTARLILPASEIASSPDVMYGRLLESFAFPPEDPDPYGFFKPYASRGEEMVAKPTGYGWTIPLPFRQSREVAFSFSSIYSTVHRITTSNRSMPLAERRALARHTLASAFQHLIGRICLAIEADPATLLPALRNSLVVAGGVASNKFLMHVLRETLKVRVPQLEGKLEVVSPPVELCTDNAAMIAWAGMEMFENGWHTDLGATPVPKWPMDPAHGSGLLGVDGWLRREGSDQAAQ</sequence>
<accession>A0AA39L9V6</accession>
<proteinExistence type="inferred from homology"/>
<keyword evidence="1" id="KW-0496">Mitochondrion</keyword>
<dbReference type="InterPro" id="IPR000905">
    <property type="entry name" value="Gcp-like_dom"/>
</dbReference>
<feature type="domain" description="Gcp-like" evidence="2">
    <location>
        <begin position="144"/>
        <end position="432"/>
    </location>
</feature>
<dbReference type="PANTHER" id="PTHR11735">
    <property type="entry name" value="TRNA N6-ADENOSINE THREONYLCARBAMOYLTRANSFERASE"/>
    <property type="match status" value="1"/>
</dbReference>
<comment type="similarity">
    <text evidence="1">Belongs to the KAE1 / TsaD family.</text>
</comment>
<keyword evidence="1" id="KW-0819">tRNA processing</keyword>
<dbReference type="EMBL" id="JAPDFR010000002">
    <property type="protein sequence ID" value="KAK0389403.1"/>
    <property type="molecule type" value="Genomic_DNA"/>
</dbReference>
<dbReference type="SUPFAM" id="SSF53067">
    <property type="entry name" value="Actin-like ATPase domain"/>
    <property type="match status" value="2"/>
</dbReference>
<dbReference type="InterPro" id="IPR022450">
    <property type="entry name" value="TsaD"/>
</dbReference>
<comment type="catalytic activity">
    <reaction evidence="1">
        <text>L-threonylcarbamoyladenylate + adenosine(37) in tRNA = N(6)-L-threonylcarbamoyladenosine(37) in tRNA + AMP + H(+)</text>
        <dbReference type="Rhea" id="RHEA:37059"/>
        <dbReference type="Rhea" id="RHEA-COMP:10162"/>
        <dbReference type="Rhea" id="RHEA-COMP:10163"/>
        <dbReference type="ChEBI" id="CHEBI:15378"/>
        <dbReference type="ChEBI" id="CHEBI:73682"/>
        <dbReference type="ChEBI" id="CHEBI:74411"/>
        <dbReference type="ChEBI" id="CHEBI:74418"/>
        <dbReference type="ChEBI" id="CHEBI:456215"/>
        <dbReference type="EC" id="2.3.1.234"/>
    </reaction>
</comment>
<dbReference type="Proteomes" id="UP001175261">
    <property type="component" value="Unassembled WGS sequence"/>
</dbReference>
<dbReference type="Gene3D" id="3.30.420.40">
    <property type="match status" value="2"/>
</dbReference>
<comment type="caution">
    <text evidence="3">The sequence shown here is derived from an EMBL/GenBank/DDBJ whole genome shotgun (WGS) entry which is preliminary data.</text>
</comment>
<dbReference type="InterPro" id="IPR017860">
    <property type="entry name" value="Peptidase_M22_CS"/>
</dbReference>
<keyword evidence="1" id="KW-0012">Acyltransferase</keyword>
<dbReference type="PROSITE" id="PS01016">
    <property type="entry name" value="GLYCOPROTEASE"/>
    <property type="match status" value="1"/>
</dbReference>
<comment type="function">
    <text evidence="1">Required for the formation of a threonylcarbamoyl group on adenosine at position 37 (t(6)A37) in mitochondrial tRNAs that read codons beginning with adenine. Probably involved in the transfer of the threonylcarbamoyl moiety of threonylcarbamoyl-AMP (TC-AMP) to the N6 group of A37. Involved in mitochondrial genome maintenance.</text>
</comment>
<comment type="subcellular location">
    <subcellularLocation>
        <location evidence="1">Mitochondrion</location>
    </subcellularLocation>
</comment>
<comment type="subunit">
    <text evidence="1">Homodimer.</text>
</comment>
<keyword evidence="4" id="KW-1185">Reference proteome</keyword>
<evidence type="ECO:0000259" key="2">
    <source>
        <dbReference type="Pfam" id="PF00814"/>
    </source>
</evidence>
<dbReference type="GO" id="GO:0005739">
    <property type="term" value="C:mitochondrion"/>
    <property type="evidence" value="ECO:0007669"/>
    <property type="project" value="UniProtKB-SubCell"/>
</dbReference>
<dbReference type="PANTHER" id="PTHR11735:SF6">
    <property type="entry name" value="TRNA N6-ADENOSINE THREONYLCARBAMOYLTRANSFERASE, MITOCHONDRIAL"/>
    <property type="match status" value="1"/>
</dbReference>
<keyword evidence="1" id="KW-0808">Transferase</keyword>
<dbReference type="GO" id="GO:0046872">
    <property type="term" value="F:metal ion binding"/>
    <property type="evidence" value="ECO:0007669"/>
    <property type="project" value="UniProtKB-KW"/>
</dbReference>